<keyword evidence="2" id="KW-1185">Reference proteome</keyword>
<dbReference type="AlphaFoldDB" id="A0A6V8KMQ3"/>
<evidence type="ECO:0000313" key="1">
    <source>
        <dbReference type="EMBL" id="GFJ81925.1"/>
    </source>
</evidence>
<gene>
    <name evidence="1" type="ORF">Phou_061050</name>
</gene>
<organism evidence="1 2">
    <name type="scientific">Phytohabitans houttuyneae</name>
    <dbReference type="NCBI Taxonomy" id="1076126"/>
    <lineage>
        <taxon>Bacteria</taxon>
        <taxon>Bacillati</taxon>
        <taxon>Actinomycetota</taxon>
        <taxon>Actinomycetes</taxon>
        <taxon>Micromonosporales</taxon>
        <taxon>Micromonosporaceae</taxon>
    </lineage>
</organism>
<sequence length="110" mass="11614">MRTDHPLAAFDCVRSRIDGQPGHESDIGCAAERLARGLWEKITRQLGCATPRPCPGVMTNVISSSLAAGSGRCMEDQGRPARDRKQGANKVVGCFQAVPDTANASAPPVP</sequence>
<comment type="caution">
    <text evidence="1">The sequence shown here is derived from an EMBL/GenBank/DDBJ whole genome shotgun (WGS) entry which is preliminary data.</text>
</comment>
<reference evidence="1 2" key="1">
    <citation type="submission" date="2020-03" db="EMBL/GenBank/DDBJ databases">
        <title>Whole genome shotgun sequence of Phytohabitans houttuyneae NBRC 108639.</title>
        <authorList>
            <person name="Komaki H."/>
            <person name="Tamura T."/>
        </authorList>
    </citation>
    <scope>NUCLEOTIDE SEQUENCE [LARGE SCALE GENOMIC DNA]</scope>
    <source>
        <strain evidence="1 2">NBRC 108639</strain>
    </source>
</reference>
<accession>A0A6V8KMQ3</accession>
<proteinExistence type="predicted"/>
<dbReference type="Proteomes" id="UP000482800">
    <property type="component" value="Unassembled WGS sequence"/>
</dbReference>
<reference evidence="1 2" key="2">
    <citation type="submission" date="2020-03" db="EMBL/GenBank/DDBJ databases">
        <authorList>
            <person name="Ichikawa N."/>
            <person name="Kimura A."/>
            <person name="Kitahashi Y."/>
            <person name="Uohara A."/>
        </authorList>
    </citation>
    <scope>NUCLEOTIDE SEQUENCE [LARGE SCALE GENOMIC DNA]</scope>
    <source>
        <strain evidence="1 2">NBRC 108639</strain>
    </source>
</reference>
<protein>
    <submittedName>
        <fullName evidence="1">Uncharacterized protein</fullName>
    </submittedName>
</protein>
<evidence type="ECO:0000313" key="2">
    <source>
        <dbReference type="Proteomes" id="UP000482800"/>
    </source>
</evidence>
<name>A0A6V8KMQ3_9ACTN</name>
<dbReference type="EMBL" id="BLPF01000002">
    <property type="protein sequence ID" value="GFJ81925.1"/>
    <property type="molecule type" value="Genomic_DNA"/>
</dbReference>